<gene>
    <name evidence="1" type="ORF">FHX46_002300</name>
</gene>
<sequence length="34" mass="3705">MLHPDPGLTTLGEDALPDAEGGWRIRSLTATRTR</sequence>
<accession>A0ABX0ST05</accession>
<evidence type="ECO:0000313" key="2">
    <source>
        <dbReference type="Proteomes" id="UP000754495"/>
    </source>
</evidence>
<reference evidence="1 2" key="1">
    <citation type="submission" date="2020-03" db="EMBL/GenBank/DDBJ databases">
        <title>Sequencing the genomes of 1000 actinobacteria strains.</title>
        <authorList>
            <person name="Klenk H.-P."/>
        </authorList>
    </citation>
    <scope>NUCLEOTIDE SEQUENCE [LARGE SCALE GENOMIC DNA]</scope>
    <source>
        <strain evidence="1 2">DSM 45668</strain>
    </source>
</reference>
<keyword evidence="2" id="KW-1185">Reference proteome</keyword>
<proteinExistence type="predicted"/>
<name>A0ABX0ST05_9PSEU</name>
<dbReference type="Proteomes" id="UP000754495">
    <property type="component" value="Unassembled WGS sequence"/>
</dbReference>
<organism evidence="1 2">
    <name type="scientific">Amycolatopsis viridis</name>
    <dbReference type="NCBI Taxonomy" id="185678"/>
    <lineage>
        <taxon>Bacteria</taxon>
        <taxon>Bacillati</taxon>
        <taxon>Actinomycetota</taxon>
        <taxon>Actinomycetes</taxon>
        <taxon>Pseudonocardiales</taxon>
        <taxon>Pseudonocardiaceae</taxon>
        <taxon>Amycolatopsis</taxon>
    </lineage>
</organism>
<protein>
    <submittedName>
        <fullName evidence="1">Uncharacterized protein</fullName>
    </submittedName>
</protein>
<dbReference type="EMBL" id="JAANOU010000001">
    <property type="protein sequence ID" value="NIH79770.1"/>
    <property type="molecule type" value="Genomic_DNA"/>
</dbReference>
<evidence type="ECO:0000313" key="1">
    <source>
        <dbReference type="EMBL" id="NIH79770.1"/>
    </source>
</evidence>
<comment type="caution">
    <text evidence="1">The sequence shown here is derived from an EMBL/GenBank/DDBJ whole genome shotgun (WGS) entry which is preliminary data.</text>
</comment>